<dbReference type="AlphaFoldDB" id="A0A4C1Y079"/>
<evidence type="ECO:0000313" key="1">
    <source>
        <dbReference type="EMBL" id="GBP67835.1"/>
    </source>
</evidence>
<keyword evidence="2" id="KW-1185">Reference proteome</keyword>
<gene>
    <name evidence="1" type="ORF">EVAR_88887_1</name>
</gene>
<name>A0A4C1Y079_EUMVA</name>
<comment type="caution">
    <text evidence="1">The sequence shown here is derived from an EMBL/GenBank/DDBJ whole genome shotgun (WGS) entry which is preliminary data.</text>
</comment>
<organism evidence="1 2">
    <name type="scientific">Eumeta variegata</name>
    <name type="common">Bagworm moth</name>
    <name type="synonym">Eumeta japonica</name>
    <dbReference type="NCBI Taxonomy" id="151549"/>
    <lineage>
        <taxon>Eukaryota</taxon>
        <taxon>Metazoa</taxon>
        <taxon>Ecdysozoa</taxon>
        <taxon>Arthropoda</taxon>
        <taxon>Hexapoda</taxon>
        <taxon>Insecta</taxon>
        <taxon>Pterygota</taxon>
        <taxon>Neoptera</taxon>
        <taxon>Endopterygota</taxon>
        <taxon>Lepidoptera</taxon>
        <taxon>Glossata</taxon>
        <taxon>Ditrysia</taxon>
        <taxon>Tineoidea</taxon>
        <taxon>Psychidae</taxon>
        <taxon>Oiketicinae</taxon>
        <taxon>Eumeta</taxon>
    </lineage>
</organism>
<dbReference type="Proteomes" id="UP000299102">
    <property type="component" value="Unassembled WGS sequence"/>
</dbReference>
<evidence type="ECO:0000313" key="2">
    <source>
        <dbReference type="Proteomes" id="UP000299102"/>
    </source>
</evidence>
<proteinExistence type="predicted"/>
<protein>
    <submittedName>
        <fullName evidence="1">Uncharacterized protein</fullName>
    </submittedName>
</protein>
<reference evidence="1 2" key="1">
    <citation type="journal article" date="2019" name="Commun. Biol.">
        <title>The bagworm genome reveals a unique fibroin gene that provides high tensile strength.</title>
        <authorList>
            <person name="Kono N."/>
            <person name="Nakamura H."/>
            <person name="Ohtoshi R."/>
            <person name="Tomita M."/>
            <person name="Numata K."/>
            <person name="Arakawa K."/>
        </authorList>
    </citation>
    <scope>NUCLEOTIDE SEQUENCE [LARGE SCALE GENOMIC DNA]</scope>
</reference>
<accession>A0A4C1Y079</accession>
<dbReference type="OrthoDB" id="8063408at2759"/>
<dbReference type="EMBL" id="BGZK01000993">
    <property type="protein sequence ID" value="GBP67835.1"/>
    <property type="molecule type" value="Genomic_DNA"/>
</dbReference>
<sequence>MGAGTTVFRGVHINNRRRVDALCNPGNPCRIATTVKKKPAKCESASRTEGSTQTCVLMLHRSRWTLRRKLTVVASDSGFECDLETSVAFNQDDLNDPVRNLGLSKSASEILASWKLSN</sequence>